<proteinExistence type="predicted"/>
<gene>
    <name evidence="1" type="ORF">AEST_31120</name>
</gene>
<dbReference type="EMBL" id="ALAB01000040">
    <property type="protein sequence ID" value="EJI84042.1"/>
    <property type="molecule type" value="Genomic_DNA"/>
</dbReference>
<dbReference type="AlphaFoldDB" id="J2IAC9"/>
<protein>
    <submittedName>
        <fullName evidence="1">Uncharacterized protein</fullName>
    </submittedName>
</protein>
<keyword evidence="2" id="KW-1185">Reference proteome</keyword>
<dbReference type="PATRIC" id="fig|1197174.4.peg.3043"/>
<dbReference type="Proteomes" id="UP000012043">
    <property type="component" value="Unassembled WGS sequence"/>
</dbReference>
<accession>J2IAC9</accession>
<sequence length="38" mass="4133">MIRFLCCKAAHYNQVSLAVGKKALQAAPKPLSCRQDDG</sequence>
<evidence type="ECO:0000313" key="2">
    <source>
        <dbReference type="Proteomes" id="UP000012043"/>
    </source>
</evidence>
<reference evidence="1 2" key="1">
    <citation type="journal article" date="2012" name="J. Bacteriol.">
        <title>Genome Sequence of Pectin-Degrading Alishewanella aestuarii Strain B11T, Isolated from Tidal Flat Sediment.</title>
        <authorList>
            <person name="Jung J."/>
            <person name="Choi S."/>
            <person name="Chun J."/>
            <person name="Park W."/>
        </authorList>
    </citation>
    <scope>NUCLEOTIDE SEQUENCE [LARGE SCALE GENOMIC DNA]</scope>
    <source>
        <strain evidence="1 2">B11</strain>
    </source>
</reference>
<comment type="caution">
    <text evidence="1">The sequence shown here is derived from an EMBL/GenBank/DDBJ whole genome shotgun (WGS) entry which is preliminary data.</text>
</comment>
<organism evidence="1 2">
    <name type="scientific">Alishewanella aestuarii B11</name>
    <dbReference type="NCBI Taxonomy" id="1197174"/>
    <lineage>
        <taxon>Bacteria</taxon>
        <taxon>Pseudomonadati</taxon>
        <taxon>Pseudomonadota</taxon>
        <taxon>Gammaproteobacteria</taxon>
        <taxon>Alteromonadales</taxon>
        <taxon>Alteromonadaceae</taxon>
        <taxon>Alishewanella</taxon>
    </lineage>
</organism>
<evidence type="ECO:0000313" key="1">
    <source>
        <dbReference type="EMBL" id="EJI84042.1"/>
    </source>
</evidence>
<name>J2IAC9_9ALTE</name>